<dbReference type="InterPro" id="IPR036770">
    <property type="entry name" value="Ankyrin_rpt-contain_sf"/>
</dbReference>
<dbReference type="InterPro" id="IPR013320">
    <property type="entry name" value="ConA-like_dom_sf"/>
</dbReference>
<dbReference type="SMART" id="SM00248">
    <property type="entry name" value="ANK"/>
    <property type="match status" value="2"/>
</dbReference>
<dbReference type="Pfam" id="PF03256">
    <property type="entry name" value="ANAPC10"/>
    <property type="match status" value="2"/>
</dbReference>
<evidence type="ECO:0000256" key="2">
    <source>
        <dbReference type="SAM" id="MobiDB-lite"/>
    </source>
</evidence>
<dbReference type="SMART" id="SM01337">
    <property type="entry name" value="APC10"/>
    <property type="match status" value="2"/>
</dbReference>
<accession>L1JRZ6</accession>
<proteinExistence type="predicted"/>
<feature type="region of interest" description="Disordered" evidence="2">
    <location>
        <begin position="1242"/>
        <end position="1268"/>
    </location>
</feature>
<feature type="region of interest" description="Disordered" evidence="2">
    <location>
        <begin position="343"/>
        <end position="393"/>
    </location>
</feature>
<feature type="domain" description="DOC" evidence="4">
    <location>
        <begin position="1902"/>
        <end position="2080"/>
    </location>
</feature>
<dbReference type="PaxDb" id="55529-EKX51084"/>
<dbReference type="InterPro" id="IPR004939">
    <property type="entry name" value="APC_su10/DOC_dom"/>
</dbReference>
<dbReference type="HOGENOM" id="CLU_224927_0_0_1"/>
<dbReference type="InterPro" id="IPR043136">
    <property type="entry name" value="B30.2/SPRY_sf"/>
</dbReference>
<dbReference type="KEGG" id="gtt:GUITHDRAFT_103005"/>
<name>L1JRZ6_GUITC</name>
<dbReference type="Pfam" id="PF12796">
    <property type="entry name" value="Ank_2"/>
    <property type="match status" value="1"/>
</dbReference>
<feature type="repeat" description="ANK" evidence="1">
    <location>
        <begin position="3254"/>
        <end position="3282"/>
    </location>
</feature>
<dbReference type="PROSITE" id="PS51284">
    <property type="entry name" value="DOC"/>
    <property type="match status" value="1"/>
</dbReference>
<feature type="compositionally biased region" description="Polar residues" evidence="2">
    <location>
        <begin position="1347"/>
        <end position="1374"/>
    </location>
</feature>
<dbReference type="InterPro" id="IPR001870">
    <property type="entry name" value="B30.2/SPRY"/>
</dbReference>
<reference evidence="7" key="2">
    <citation type="submission" date="2012-11" db="EMBL/GenBank/DDBJ databases">
        <authorList>
            <person name="Kuo A."/>
            <person name="Curtis B.A."/>
            <person name="Tanifuji G."/>
            <person name="Burki F."/>
            <person name="Gruber A."/>
            <person name="Irimia M."/>
            <person name="Maruyama S."/>
            <person name="Arias M.C."/>
            <person name="Ball S.G."/>
            <person name="Gile G.H."/>
            <person name="Hirakawa Y."/>
            <person name="Hopkins J.F."/>
            <person name="Rensing S.A."/>
            <person name="Schmutz J."/>
            <person name="Symeonidi A."/>
            <person name="Elias M."/>
            <person name="Eveleigh R.J."/>
            <person name="Herman E.K."/>
            <person name="Klute M.J."/>
            <person name="Nakayama T."/>
            <person name="Obornik M."/>
            <person name="Reyes-Prieto A."/>
            <person name="Armbrust E.V."/>
            <person name="Aves S.J."/>
            <person name="Beiko R.G."/>
            <person name="Coutinho P."/>
            <person name="Dacks J.B."/>
            <person name="Durnford D.G."/>
            <person name="Fast N.M."/>
            <person name="Green B.R."/>
            <person name="Grisdale C."/>
            <person name="Hempe F."/>
            <person name="Henrissat B."/>
            <person name="Hoppner M.P."/>
            <person name="Ishida K.-I."/>
            <person name="Kim E."/>
            <person name="Koreny L."/>
            <person name="Kroth P.G."/>
            <person name="Liu Y."/>
            <person name="Malik S.-B."/>
            <person name="Maier U.G."/>
            <person name="McRose D."/>
            <person name="Mock T."/>
            <person name="Neilson J.A."/>
            <person name="Onodera N.T."/>
            <person name="Poole A.M."/>
            <person name="Pritham E.J."/>
            <person name="Richards T.A."/>
            <person name="Rocap G."/>
            <person name="Roy S.W."/>
            <person name="Sarai C."/>
            <person name="Schaack S."/>
            <person name="Shirato S."/>
            <person name="Slamovits C.H."/>
            <person name="Spencer D.F."/>
            <person name="Suzuki S."/>
            <person name="Worden A.Z."/>
            <person name="Zauner S."/>
            <person name="Barry K."/>
            <person name="Bell C."/>
            <person name="Bharti A.K."/>
            <person name="Crow J.A."/>
            <person name="Grimwood J."/>
            <person name="Kramer R."/>
            <person name="Lindquist E."/>
            <person name="Lucas S."/>
            <person name="Salamov A."/>
            <person name="McFadden G.I."/>
            <person name="Lane C.E."/>
            <person name="Keeling P.J."/>
            <person name="Gray M.W."/>
            <person name="Grigoriev I.V."/>
            <person name="Archibald J.M."/>
        </authorList>
    </citation>
    <scope>NUCLEOTIDE SEQUENCE</scope>
    <source>
        <strain evidence="7">CCMP2712</strain>
    </source>
</reference>
<feature type="compositionally biased region" description="Basic and acidic residues" evidence="2">
    <location>
        <begin position="1252"/>
        <end position="1263"/>
    </location>
</feature>
<dbReference type="PANTHER" id="PTHR22772">
    <property type="entry name" value="NOVEL ZZ TYPE ZINC FINGER DOMAIN CONTAINING PROTEIN"/>
    <property type="match status" value="1"/>
</dbReference>
<reference evidence="6" key="3">
    <citation type="submission" date="2016-03" db="UniProtKB">
        <authorList>
            <consortium name="EnsemblProtists"/>
        </authorList>
    </citation>
    <scope>IDENTIFICATION</scope>
</reference>
<gene>
    <name evidence="5" type="ORF">GUITHDRAFT_103005</name>
</gene>
<keyword evidence="1" id="KW-0040">ANK repeat</keyword>
<evidence type="ECO:0000259" key="4">
    <source>
        <dbReference type="PROSITE" id="PS51284"/>
    </source>
</evidence>
<feature type="domain" description="B30.2/SPRY" evidence="3">
    <location>
        <begin position="54"/>
        <end position="230"/>
    </location>
</feature>
<organism evidence="5">
    <name type="scientific">Guillardia theta (strain CCMP2712)</name>
    <name type="common">Cryptophyte</name>
    <dbReference type="NCBI Taxonomy" id="905079"/>
    <lineage>
        <taxon>Eukaryota</taxon>
        <taxon>Cryptophyceae</taxon>
        <taxon>Pyrenomonadales</taxon>
        <taxon>Geminigeraceae</taxon>
        <taxon>Guillardia</taxon>
    </lineage>
</organism>
<evidence type="ECO:0000313" key="5">
    <source>
        <dbReference type="EMBL" id="EKX51084.1"/>
    </source>
</evidence>
<feature type="region of interest" description="Disordered" evidence="2">
    <location>
        <begin position="1660"/>
        <end position="1680"/>
    </location>
</feature>
<dbReference type="Proteomes" id="UP000011087">
    <property type="component" value="Unassembled WGS sequence"/>
</dbReference>
<dbReference type="Gene3D" id="2.60.120.260">
    <property type="entry name" value="Galactose-binding domain-like"/>
    <property type="match status" value="2"/>
</dbReference>
<dbReference type="EnsemblProtists" id="EKX51084">
    <property type="protein sequence ID" value="EKX51084"/>
    <property type="gene ID" value="GUITHDRAFT_103005"/>
</dbReference>
<dbReference type="Gene3D" id="1.25.40.20">
    <property type="entry name" value="Ankyrin repeat-containing domain"/>
    <property type="match status" value="1"/>
</dbReference>
<dbReference type="SUPFAM" id="SSF49785">
    <property type="entry name" value="Galactose-binding domain-like"/>
    <property type="match status" value="2"/>
</dbReference>
<evidence type="ECO:0000259" key="3">
    <source>
        <dbReference type="PROSITE" id="PS50188"/>
    </source>
</evidence>
<dbReference type="STRING" id="905079.L1JRZ6"/>
<dbReference type="InterPro" id="IPR002110">
    <property type="entry name" value="Ankyrin_rpt"/>
</dbReference>
<dbReference type="RefSeq" id="XP_005838064.1">
    <property type="nucleotide sequence ID" value="XM_005838007.1"/>
</dbReference>
<dbReference type="InterPro" id="IPR008979">
    <property type="entry name" value="Galactose-bd-like_sf"/>
</dbReference>
<evidence type="ECO:0000313" key="6">
    <source>
        <dbReference type="EnsemblProtists" id="EKX51084"/>
    </source>
</evidence>
<dbReference type="PROSITE" id="PS50188">
    <property type="entry name" value="B302_SPRY"/>
    <property type="match status" value="1"/>
</dbReference>
<evidence type="ECO:0000256" key="1">
    <source>
        <dbReference type="PROSITE-ProRule" id="PRU00023"/>
    </source>
</evidence>
<protein>
    <recommendedName>
        <fullName evidence="8">B30.2/SPRY domain-containing protein</fullName>
    </recommendedName>
</protein>
<dbReference type="SUPFAM" id="SSF49899">
    <property type="entry name" value="Concanavalin A-like lectins/glucanases"/>
    <property type="match status" value="1"/>
</dbReference>
<dbReference type="PANTHER" id="PTHR22772:SF4">
    <property type="entry name" value="ZINC FINGER ZZ-TYPE AND EF-HAND DOMAIN-CONTAINING PROTEIN 1"/>
    <property type="match status" value="1"/>
</dbReference>
<sequence>MNSMTEVVATSQNRVLLDMIAELTRNRKSVPASQGLYALRRRINNLSTNGRRLLKLTSEQVVWQDGCFSVSTEAKWDETRCGRDIVLSNNNTTVTRSNGNEWGGVLGAQLYTSGNHSFTFHINKCQTDYVYIGVAYDNVDLNDNYNARNIVLRAGDGSFRVFSASQGCYGGFRTGDNIRVEVDMNDKVVTFYKNDVRLCQATGITASLRPFVSIGARDVVITMKTQDPKLALEVSETQPRSPMIDIAASGLKEEALCSAADFLKSISTSDVEADQQERQIAAMVLLELAVARGLLSFTLSIMVHLMEHNVILDASVFPTLRRLGNIDSISDPKLRSLFSESLGSKQGANNASTMPRQNDSQNESSNDLTPSTQQGSENDRVVSPDDSNKDEGNVFHKSLKISGDAQDARLIAEAAEQEVGKDPTCGVLYSVIILAQLEHAAKRLKSSNAVLAPCSVDASPRTLRQLHSLISSHSSIIDHLKDAEDCNVWSCYVLLALVRLLALNLRQIQRHPNMSELEPDLLASLRALLLKLVAGSAKTSAEGQIAYTSIQEEAVAALRAGTPVLFSDPVELVGLLEIMLPKHCEEKASQTEEQFLVMLLSYIAKPPVIWRVLQLDNSIQTDADAGSKKEISVHDSACLRFFECLLNSTMHYLKTSLNSGRDPKDPPRTNEVIPTACGEVLQVAWRLQHVHWSNLLASEDSKALALCSQMAVSALQHVVHVIDLTKRFIEVERGDCNVAVMILEQSAVYKFLPEILAGISSMPPHEKILACLNSLLAGLDSLSPKLPGVVLNALDPVTPADLRRQHELAIQRLSTQQVIKQQIVNANLNSNEESRGENAADKVDREVVAIQGASYLLVELDISACKLGSSGQLTIEDGLGHVLAGRLMGSYEGSENSILPIIVPGETAVFNFSPRDFFKFSAESSESEQVAYKAIVTGYFAPSFSVECIEAHVVHPCNSNETSSPLALPDTTIVSQISFDPESCLKPSSCVALTLGGHLQVFTGENDSSSKQVNEAAEFLQSMDTSITSSEMFKDQLKSCPLLPFPSFPLLTVDPNIRFDHVDASSRSETVNDSLVAKGPVNSLANGKYGWKAFVCSVSVPRDADAHWMMEILRLTACVSAQLSGAMVSGLQGSEIETTCKKWITSDLLRGGRLEDLELENVTKDFVDKPLRLPGRPHPLRQSPILDKVESSAALAMLHHVGLLSLVKQNIDADGNVNMDEEEHVAVLRKIAMAAGNLRRSLMQQRDQQLADPERNVDSENKESPAAATNSVLNYDALCLPVMERAECLLRFVPALGKRQVGQACSESLAHAEEMNLNHDDQTDVSPTKKWQQAALRIIGSNGASSLANKDSEISNSHDAGTSIDVSAPSSSSEELTEDMSGGKAETEQQSGWSYVIPLIRVHRAYWRVKQRVKQREDNIIDLVSKFLLLYPDLWNQSLSDEMKGKIANEIENGLRFLAEMLEHLKVRVVRAEILQALFNSNWSVRHYLSDISAGSALKIGRVRALFNKVCRLLVDILKDPSSSCQLKGFAASSLVMLYEAPDLTYLNMIGLPNVLREFVDTNGERTAPLLLGLLTATTHWIKCRVGEMARSPITWTMENCFFNVARVLDLETNVVKAILWGVVLSFQRTESVLRVSTGHATIEDSLTFTTADNDKEIHGESIANRDMSEASNLPGEDEKTTYDSLGEGDFYSSLSSRSSPSDAEMKQLVARESVWRLLRILLLQISDNMTNLTNGQICEAQRSLWGTLLAAMQQLSARVELNSPAVLLDCGRAAVVGSRCVESVTASSSGDQVPNLLLPDMTSSWTSGTDGEHWVQIVARNEVCLSRMGVYIHPDDGAMMPREIRILAGENEGCLRAIQVVEVDPRELNQGPNEVVVLQGSDENLNVVRLCLTSNGPNVRLRGISVRGFMFGDPNVIGRGEMEEACIFKRVEVSTGKSAKKFLTDGRNDTFWQSDGRSGQHWIRLHVEPDAVITGLSIQVSASDGNYCPSLVDVFVGEVASNLKKIRTCNLTPTGNQRCVLLDKVNLMHRIVQVNIRENNGGCDCKVRGIFLTGHFAPTKRPGLDVGNTGQVLRDLLSTAYATSKARVVGINPVQSREWIRMLTKLMQLPVFGEATRIRATTLLHKLCVSWANMEGTLSLDEELQEDVIHAILDTLSHTSEICASMEPLSPTHLSPLPDLHSLLCKVAVDLIATPAWMPIMQPSIKESLTYLLDMYSPKQKDTFVKYDFMEVWWSSSNDYEATALQGHEFFRPTSGCKPRVVLFSASAPEPMRMLLNLSGLGNDTSQSSSFHIESFDVEVSGKENDSSKPTVSGVYVWLRPLSTPGRPQMGSSRYLMFDLIKKSRRGSIGRNGGNVGGVILAQSLEHLLQLMKGENISSSEADMGSGSTTIPTDIPWFVRLGKLTDKGPVLLSTNWTMLAGCKDAGNNQSSPPVNHILPSPVPTALPAVLLAEGIAQRSQLSDVACELFPSLLQVLTVISQPDPSEPARPHGLRVLHSRLVRAAYLFLQIPLCMEILLLEQGEPLRDILLLLASQDVNAPLVLALDDLLSKSSFLCQRLGPDAHLHTLSLPRSIVGSLSVPRLALSWGGKSAVESSIETIDTEPVEAKSQSQLLTWTSQSRVIQENEGDDEERRVEDMVACMFANAATEEHLLLPTSRREPDKSKPPSHTWSKKMSRYRTPRLLTEIATTEDAIAIYYARLALLTILHAAPTGSLPLTVENLATILRRLFRTVKPDLSSQSWRQSMRKVLDNALTASDEERPNVSKVLGLSKHCSWLLTSLSNKVNTEKDRATQLTPPPVTPTAAPSSSLKVMRISLESRHGYAPNTHLAIRLRAHGASALRVSLDPRCCSKRDRDKLTLYSDAQLKQQLACYHGPSGAGNWAPPPDIQGNSLVVIFESDGGHGEWGFRIYIQPLDAEMRAISVPSFLFESVPAYSQNLRGKHDVTLYADNPDMGDSSIKVMFDKEFCSAQPNSTDSGRLKIISSRGKHLFQSSSPWEAMDIPRASKFTIDVKGPATNRLVFRFFSSLQSGDSQEDGVETLSLTPEGLKTNGEDGISAGVADFDFICWLMNALSSPSSGLLWKCKLNSDDLQREIKNLIEAGLVAIEHVAGSSRPGLLRSIASAARGLRRDSQGLSESALSIVRVLREAAIHQHAVELPQVGSQRAQFSPGLQALVEVVAVLDQGTSIDLSSMSRKELIRAIEAVDGPPGTALCKAVLEGNEEQVRWCLCRGARADAPCTERLVSSFPVPHYAIHYAVYAGRDDLVKLLFSKHADLHSIDGSENQPLAWAASRGMKSTVEVLLQLGADCRHRNSAGKTALDLATQAQSSSASDDSQHTAFQKPDLKGVIQGWCSAWKLDMGCRVLMAPKFFEEFISIRSNEPLEQQSGDAMVALRRVREHVIALPDKVATLTSVKLVGMLPADFAGTMFEKRS</sequence>
<feature type="repeat" description="ANK" evidence="1">
    <location>
        <begin position="3283"/>
        <end position="3315"/>
    </location>
</feature>
<dbReference type="OrthoDB" id="8068875at2759"/>
<feature type="compositionally biased region" description="Basic and acidic residues" evidence="2">
    <location>
        <begin position="377"/>
        <end position="393"/>
    </location>
</feature>
<feature type="region of interest" description="Disordered" evidence="2">
    <location>
        <begin position="2788"/>
        <end position="2808"/>
    </location>
</feature>
<evidence type="ECO:0008006" key="8">
    <source>
        <dbReference type="Google" id="ProtNLM"/>
    </source>
</evidence>
<dbReference type="Gene3D" id="2.60.120.920">
    <property type="match status" value="1"/>
</dbReference>
<feature type="compositionally biased region" description="Polar residues" evidence="2">
    <location>
        <begin position="343"/>
        <end position="376"/>
    </location>
</feature>
<dbReference type="InterPro" id="IPR040099">
    <property type="entry name" value="ZZEF1"/>
</dbReference>
<dbReference type="PROSITE" id="PS50088">
    <property type="entry name" value="ANK_REPEAT"/>
    <property type="match status" value="2"/>
</dbReference>
<reference evidence="5 7" key="1">
    <citation type="journal article" date="2012" name="Nature">
        <title>Algal genomes reveal evolutionary mosaicism and the fate of nucleomorphs.</title>
        <authorList>
            <consortium name="DOE Joint Genome Institute"/>
            <person name="Curtis B.A."/>
            <person name="Tanifuji G."/>
            <person name="Burki F."/>
            <person name="Gruber A."/>
            <person name="Irimia M."/>
            <person name="Maruyama S."/>
            <person name="Arias M.C."/>
            <person name="Ball S.G."/>
            <person name="Gile G.H."/>
            <person name="Hirakawa Y."/>
            <person name="Hopkins J.F."/>
            <person name="Kuo A."/>
            <person name="Rensing S.A."/>
            <person name="Schmutz J."/>
            <person name="Symeonidi A."/>
            <person name="Elias M."/>
            <person name="Eveleigh R.J."/>
            <person name="Herman E.K."/>
            <person name="Klute M.J."/>
            <person name="Nakayama T."/>
            <person name="Obornik M."/>
            <person name="Reyes-Prieto A."/>
            <person name="Armbrust E.V."/>
            <person name="Aves S.J."/>
            <person name="Beiko R.G."/>
            <person name="Coutinho P."/>
            <person name="Dacks J.B."/>
            <person name="Durnford D.G."/>
            <person name="Fast N.M."/>
            <person name="Green B.R."/>
            <person name="Grisdale C.J."/>
            <person name="Hempel F."/>
            <person name="Henrissat B."/>
            <person name="Hoppner M.P."/>
            <person name="Ishida K."/>
            <person name="Kim E."/>
            <person name="Koreny L."/>
            <person name="Kroth P.G."/>
            <person name="Liu Y."/>
            <person name="Malik S.B."/>
            <person name="Maier U.G."/>
            <person name="McRose D."/>
            <person name="Mock T."/>
            <person name="Neilson J.A."/>
            <person name="Onodera N.T."/>
            <person name="Poole A.M."/>
            <person name="Pritham E.J."/>
            <person name="Richards T.A."/>
            <person name="Rocap G."/>
            <person name="Roy S.W."/>
            <person name="Sarai C."/>
            <person name="Schaack S."/>
            <person name="Shirato S."/>
            <person name="Slamovits C.H."/>
            <person name="Spencer D.F."/>
            <person name="Suzuki S."/>
            <person name="Worden A.Z."/>
            <person name="Zauner S."/>
            <person name="Barry K."/>
            <person name="Bell C."/>
            <person name="Bharti A.K."/>
            <person name="Crow J.A."/>
            <person name="Grimwood J."/>
            <person name="Kramer R."/>
            <person name="Lindquist E."/>
            <person name="Lucas S."/>
            <person name="Salamov A."/>
            <person name="McFadden G.I."/>
            <person name="Lane C.E."/>
            <person name="Keeling P.J."/>
            <person name="Gray M.W."/>
            <person name="Grigoriev I.V."/>
            <person name="Archibald J.M."/>
        </authorList>
    </citation>
    <scope>NUCLEOTIDE SEQUENCE</scope>
    <source>
        <strain evidence="5 7">CCMP2712</strain>
    </source>
</reference>
<dbReference type="GeneID" id="17307959"/>
<evidence type="ECO:0000313" key="7">
    <source>
        <dbReference type="Proteomes" id="UP000011087"/>
    </source>
</evidence>
<dbReference type="SUPFAM" id="SSF48403">
    <property type="entry name" value="Ankyrin repeat"/>
    <property type="match status" value="1"/>
</dbReference>
<dbReference type="EMBL" id="JH992976">
    <property type="protein sequence ID" value="EKX51084.1"/>
    <property type="molecule type" value="Genomic_DNA"/>
</dbReference>
<keyword evidence="7" id="KW-1185">Reference proteome</keyword>
<feature type="region of interest" description="Disordered" evidence="2">
    <location>
        <begin position="1347"/>
        <end position="1387"/>
    </location>
</feature>